<gene>
    <name evidence="1" type="ORF">PG994_008583</name>
</gene>
<sequence length="276" mass="31157">MSSQFDTKLPNGPSSKMKISYTKEQLLHVDKTMTFVPGIFYMQPDDDQATIGYGKVPILNDSLKRVYIAARHLTPDEEKKGDKARNSWVILLETASGNNMSVELKQVDGEGNTIVMYGQVYGFAYSKGAELMEDDFVLREFFDRVERYGLSRYKLRSKYAGNEDGVAIHDLRGYRFWIWSALRLLEPELPGFISDYSQSLLVKIERQNALDAEADWLHNGHFLPPKEKKSSMSCHCCHTCHHEKPAQSLVRYIAPTAPTPTLGPAGASAHALHQGR</sequence>
<evidence type="ECO:0000313" key="1">
    <source>
        <dbReference type="EMBL" id="KAK8058135.1"/>
    </source>
</evidence>
<dbReference type="RefSeq" id="XP_066713581.1">
    <property type="nucleotide sequence ID" value="XM_066859992.1"/>
</dbReference>
<accession>A0ABR1UGU8</accession>
<organism evidence="1 2">
    <name type="scientific">Apiospora phragmitis</name>
    <dbReference type="NCBI Taxonomy" id="2905665"/>
    <lineage>
        <taxon>Eukaryota</taxon>
        <taxon>Fungi</taxon>
        <taxon>Dikarya</taxon>
        <taxon>Ascomycota</taxon>
        <taxon>Pezizomycotina</taxon>
        <taxon>Sordariomycetes</taxon>
        <taxon>Xylariomycetidae</taxon>
        <taxon>Amphisphaeriales</taxon>
        <taxon>Apiosporaceae</taxon>
        <taxon>Apiospora</taxon>
    </lineage>
</organism>
<protein>
    <submittedName>
        <fullName evidence="1">Uncharacterized protein</fullName>
    </submittedName>
</protein>
<dbReference type="Proteomes" id="UP001480595">
    <property type="component" value="Unassembled WGS sequence"/>
</dbReference>
<keyword evidence="2" id="KW-1185">Reference proteome</keyword>
<name>A0ABR1UGU8_9PEZI</name>
<dbReference type="EMBL" id="JAQQWL010000009">
    <property type="protein sequence ID" value="KAK8058135.1"/>
    <property type="molecule type" value="Genomic_DNA"/>
</dbReference>
<proteinExistence type="predicted"/>
<reference evidence="1 2" key="1">
    <citation type="submission" date="2023-01" db="EMBL/GenBank/DDBJ databases">
        <title>Analysis of 21 Apiospora genomes using comparative genomics revels a genus with tremendous synthesis potential of carbohydrate active enzymes and secondary metabolites.</title>
        <authorList>
            <person name="Sorensen T."/>
        </authorList>
    </citation>
    <scope>NUCLEOTIDE SEQUENCE [LARGE SCALE GENOMIC DNA]</scope>
    <source>
        <strain evidence="1 2">CBS 135458</strain>
    </source>
</reference>
<dbReference type="GeneID" id="92093055"/>
<comment type="caution">
    <text evidence="1">The sequence shown here is derived from an EMBL/GenBank/DDBJ whole genome shotgun (WGS) entry which is preliminary data.</text>
</comment>
<evidence type="ECO:0000313" key="2">
    <source>
        <dbReference type="Proteomes" id="UP001480595"/>
    </source>
</evidence>